<dbReference type="EMBL" id="OOIN01000003">
    <property type="protein sequence ID" value="SPO21656.1"/>
    <property type="molecule type" value="Genomic_DNA"/>
</dbReference>
<dbReference type="InterPro" id="IPR033897">
    <property type="entry name" value="SRF-like_MADS-box"/>
</dbReference>
<dbReference type="GO" id="GO:0046983">
    <property type="term" value="F:protein dimerization activity"/>
    <property type="evidence" value="ECO:0007669"/>
    <property type="project" value="InterPro"/>
</dbReference>
<organism evidence="8 9">
    <name type="scientific">Ustilago trichophora</name>
    <dbReference type="NCBI Taxonomy" id="86804"/>
    <lineage>
        <taxon>Eukaryota</taxon>
        <taxon>Fungi</taxon>
        <taxon>Dikarya</taxon>
        <taxon>Basidiomycota</taxon>
        <taxon>Ustilaginomycotina</taxon>
        <taxon>Ustilaginomycetes</taxon>
        <taxon>Ustilaginales</taxon>
        <taxon>Ustilaginaceae</taxon>
        <taxon>Ustilago</taxon>
    </lineage>
</organism>
<dbReference type="GO" id="GO:0005634">
    <property type="term" value="C:nucleus"/>
    <property type="evidence" value="ECO:0007669"/>
    <property type="project" value="UniProtKB-SubCell"/>
</dbReference>
<keyword evidence="2" id="KW-0805">Transcription regulation</keyword>
<dbReference type="Pfam" id="PF00319">
    <property type="entry name" value="SRF-TF"/>
    <property type="match status" value="1"/>
</dbReference>
<dbReference type="PRINTS" id="PR00404">
    <property type="entry name" value="MADSDOMAIN"/>
</dbReference>
<sequence>MSSLSAGVVGVRQAGSTSESPIYDVPFGTVQLTSSSTKDGSANFDLASNFAAASADFEHNEEEDDEEGDDDDGDSEDGKGKGKKGKRARSEAKGERDLKTGRRKIKIEFIEDDARRHITFSKRKAGIMKKAYELATLTGTQVLLLVVSQTGLVYTFTTPKLQALVTQAEGRNLIQACLNAPDPPNGGAESGAEDHSAEEGSDADDALSPSESQASSNKRGGGAAQTRKRPRTNSASKSSSASTSAALAEDDGGAAGAASGSQLATAKRGRGRPRKNTSGNTTNYNDANQAPGSAGSSSTNGVTGDASHPMPPPAMHQSYSDDAVHHQHHHQQQQQQQHQHHQQQPQYTHVPSADFPNYNAGFYTDASSVGNHDLSFNQQNHSAGLGGGVDTNQWSQTMSPTNNPQNMFTADPHHQHQHQQQQPGQQQQQFAYTHAAAAAAAQHFGHFNPQQLTSIQQPQEIQAPRPAW</sequence>
<gene>
    <name evidence="8" type="ORF">UTRI_01138_B</name>
</gene>
<feature type="region of interest" description="Disordered" evidence="6">
    <location>
        <begin position="1"/>
        <end position="25"/>
    </location>
</feature>
<feature type="domain" description="MADS-box" evidence="7">
    <location>
        <begin position="100"/>
        <end position="160"/>
    </location>
</feature>
<evidence type="ECO:0000256" key="6">
    <source>
        <dbReference type="SAM" id="MobiDB-lite"/>
    </source>
</evidence>
<dbReference type="AlphaFoldDB" id="A0A5C3DWT3"/>
<reference evidence="8 9" key="1">
    <citation type="submission" date="2018-03" db="EMBL/GenBank/DDBJ databases">
        <authorList>
            <person name="Guldener U."/>
        </authorList>
    </citation>
    <scope>NUCLEOTIDE SEQUENCE [LARGE SCALE GENOMIC DNA]</scope>
    <source>
        <strain evidence="8 9">NBRC100155</strain>
    </source>
</reference>
<dbReference type="SUPFAM" id="SSF55455">
    <property type="entry name" value="SRF-like"/>
    <property type="match status" value="1"/>
</dbReference>
<feature type="compositionally biased region" description="Acidic residues" evidence="6">
    <location>
        <begin position="59"/>
        <end position="75"/>
    </location>
</feature>
<dbReference type="InterPro" id="IPR002100">
    <property type="entry name" value="TF_MADSbox"/>
</dbReference>
<dbReference type="Proteomes" id="UP000324022">
    <property type="component" value="Unassembled WGS sequence"/>
</dbReference>
<dbReference type="PROSITE" id="PS00350">
    <property type="entry name" value="MADS_BOX_1"/>
    <property type="match status" value="1"/>
</dbReference>
<evidence type="ECO:0000256" key="2">
    <source>
        <dbReference type="ARBA" id="ARBA00023015"/>
    </source>
</evidence>
<feature type="compositionally biased region" description="Low complexity" evidence="6">
    <location>
        <begin position="234"/>
        <end position="247"/>
    </location>
</feature>
<feature type="region of interest" description="Disordered" evidence="6">
    <location>
        <begin position="177"/>
        <end position="361"/>
    </location>
</feature>
<evidence type="ECO:0000313" key="9">
    <source>
        <dbReference type="Proteomes" id="UP000324022"/>
    </source>
</evidence>
<keyword evidence="5" id="KW-0539">Nucleus</keyword>
<keyword evidence="9" id="KW-1185">Reference proteome</keyword>
<feature type="compositionally biased region" description="Low complexity" evidence="6">
    <location>
        <begin position="418"/>
        <end position="437"/>
    </location>
</feature>
<dbReference type="CDD" id="cd00266">
    <property type="entry name" value="MADS_SRF_like"/>
    <property type="match status" value="1"/>
</dbReference>
<dbReference type="FunFam" id="3.40.1810.10:FF:000002">
    <property type="entry name" value="Serum response factor b"/>
    <property type="match status" value="1"/>
</dbReference>
<feature type="compositionally biased region" description="Polar residues" evidence="6">
    <location>
        <begin position="276"/>
        <end position="302"/>
    </location>
</feature>
<dbReference type="GO" id="GO:0000987">
    <property type="term" value="F:cis-regulatory region sequence-specific DNA binding"/>
    <property type="evidence" value="ECO:0007669"/>
    <property type="project" value="InterPro"/>
</dbReference>
<dbReference type="Gene3D" id="3.40.1810.10">
    <property type="entry name" value="Transcription factor, MADS-box"/>
    <property type="match status" value="1"/>
</dbReference>
<name>A0A5C3DWT3_9BASI</name>
<dbReference type="InterPro" id="IPR000637">
    <property type="entry name" value="HMGI/Y_DNA-bd_CS"/>
</dbReference>
<accession>A0A5C3DWT3</accession>
<dbReference type="OrthoDB" id="2284405at2759"/>
<evidence type="ECO:0000256" key="3">
    <source>
        <dbReference type="ARBA" id="ARBA00023125"/>
    </source>
</evidence>
<comment type="subcellular location">
    <subcellularLocation>
        <location evidence="1">Nucleus</location>
    </subcellularLocation>
</comment>
<dbReference type="PROSITE" id="PS50066">
    <property type="entry name" value="MADS_BOX_2"/>
    <property type="match status" value="1"/>
</dbReference>
<evidence type="ECO:0000259" key="7">
    <source>
        <dbReference type="PROSITE" id="PS50066"/>
    </source>
</evidence>
<evidence type="ECO:0000256" key="4">
    <source>
        <dbReference type="ARBA" id="ARBA00023163"/>
    </source>
</evidence>
<evidence type="ECO:0000313" key="8">
    <source>
        <dbReference type="EMBL" id="SPO21656.1"/>
    </source>
</evidence>
<evidence type="ECO:0000256" key="1">
    <source>
        <dbReference type="ARBA" id="ARBA00004123"/>
    </source>
</evidence>
<dbReference type="GO" id="GO:0000981">
    <property type="term" value="F:DNA-binding transcription factor activity, RNA polymerase II-specific"/>
    <property type="evidence" value="ECO:0007669"/>
    <property type="project" value="InterPro"/>
</dbReference>
<dbReference type="PANTHER" id="PTHR48019">
    <property type="entry name" value="SERUM RESPONSE FACTOR HOMOLOG"/>
    <property type="match status" value="1"/>
</dbReference>
<feature type="compositionally biased region" description="Low complexity" evidence="6">
    <location>
        <begin position="256"/>
        <end position="266"/>
    </location>
</feature>
<feature type="region of interest" description="Disordered" evidence="6">
    <location>
        <begin position="411"/>
        <end position="437"/>
    </location>
</feature>
<evidence type="ECO:0000256" key="5">
    <source>
        <dbReference type="ARBA" id="ARBA00023242"/>
    </source>
</evidence>
<dbReference type="InterPro" id="IPR050142">
    <property type="entry name" value="MADS-box/MEF2_TF"/>
</dbReference>
<dbReference type="InterPro" id="IPR036879">
    <property type="entry name" value="TF_MADSbox_sf"/>
</dbReference>
<keyword evidence="4" id="KW-0804">Transcription</keyword>
<dbReference type="GO" id="GO:0045944">
    <property type="term" value="P:positive regulation of transcription by RNA polymerase II"/>
    <property type="evidence" value="ECO:0007669"/>
    <property type="project" value="InterPro"/>
</dbReference>
<feature type="compositionally biased region" description="Basic and acidic residues" evidence="6">
    <location>
        <begin position="88"/>
        <end position="98"/>
    </location>
</feature>
<proteinExistence type="predicted"/>
<dbReference type="PROSITE" id="PS00354">
    <property type="entry name" value="HMGI_Y"/>
    <property type="match status" value="1"/>
</dbReference>
<dbReference type="SMART" id="SM00432">
    <property type="entry name" value="MADS"/>
    <property type="match status" value="1"/>
</dbReference>
<protein>
    <submittedName>
        <fullName evidence="8">Related to MADS-box homolog Umc1</fullName>
    </submittedName>
</protein>
<feature type="region of interest" description="Disordered" evidence="6">
    <location>
        <begin position="55"/>
        <end position="98"/>
    </location>
</feature>
<feature type="compositionally biased region" description="Polar residues" evidence="6">
    <location>
        <begin position="209"/>
        <end position="218"/>
    </location>
</feature>
<keyword evidence="3" id="KW-0238">DNA-binding</keyword>